<name>A0ABP6VGI8_9ACTN</name>
<dbReference type="EMBL" id="BAABCE010000003">
    <property type="protein sequence ID" value="GAA3534644.1"/>
    <property type="molecule type" value="Genomic_DNA"/>
</dbReference>
<dbReference type="SUPFAM" id="SSF103473">
    <property type="entry name" value="MFS general substrate transporter"/>
    <property type="match status" value="1"/>
</dbReference>
<keyword evidence="5 10" id="KW-0812">Transmembrane</keyword>
<evidence type="ECO:0000313" key="13">
    <source>
        <dbReference type="Proteomes" id="UP001500707"/>
    </source>
</evidence>
<keyword evidence="13" id="KW-1185">Reference proteome</keyword>
<dbReference type="PANTHER" id="PTHR42718:SF9">
    <property type="entry name" value="MAJOR FACILITATOR SUPERFAMILY MULTIDRUG TRANSPORTER MFSC"/>
    <property type="match status" value="1"/>
</dbReference>
<gene>
    <name evidence="12" type="ORF">GCM10022295_15670</name>
</gene>
<accession>A0ABP6VGI8</accession>
<feature type="transmembrane region" description="Helical" evidence="10">
    <location>
        <begin position="21"/>
        <end position="46"/>
    </location>
</feature>
<dbReference type="NCBIfam" id="TIGR00711">
    <property type="entry name" value="efflux_EmrB"/>
    <property type="match status" value="1"/>
</dbReference>
<reference evidence="13" key="1">
    <citation type="journal article" date="2019" name="Int. J. Syst. Evol. Microbiol.">
        <title>The Global Catalogue of Microorganisms (GCM) 10K type strain sequencing project: providing services to taxonomists for standard genome sequencing and annotation.</title>
        <authorList>
            <consortium name="The Broad Institute Genomics Platform"/>
            <consortium name="The Broad Institute Genome Sequencing Center for Infectious Disease"/>
            <person name="Wu L."/>
            <person name="Ma J."/>
        </authorList>
    </citation>
    <scope>NUCLEOTIDE SEQUENCE [LARGE SCALE GENOMIC DNA]</scope>
    <source>
        <strain evidence="13">JCM 17656</strain>
    </source>
</reference>
<dbReference type="Gene3D" id="1.20.1720.10">
    <property type="entry name" value="Multidrug resistance protein D"/>
    <property type="match status" value="1"/>
</dbReference>
<evidence type="ECO:0000256" key="6">
    <source>
        <dbReference type="ARBA" id="ARBA00022989"/>
    </source>
</evidence>
<evidence type="ECO:0000256" key="4">
    <source>
        <dbReference type="ARBA" id="ARBA00022475"/>
    </source>
</evidence>
<dbReference type="Gene3D" id="1.20.1250.20">
    <property type="entry name" value="MFS general substrate transporter like domains"/>
    <property type="match status" value="1"/>
</dbReference>
<feature type="transmembrane region" description="Helical" evidence="10">
    <location>
        <begin position="148"/>
        <end position="171"/>
    </location>
</feature>
<dbReference type="InterPro" id="IPR004638">
    <property type="entry name" value="EmrB-like"/>
</dbReference>
<evidence type="ECO:0000256" key="3">
    <source>
        <dbReference type="ARBA" id="ARBA00022448"/>
    </source>
</evidence>
<keyword evidence="3" id="KW-0813">Transport</keyword>
<dbReference type="PRINTS" id="PR01036">
    <property type="entry name" value="TCRTETB"/>
</dbReference>
<dbReference type="CDD" id="cd17321">
    <property type="entry name" value="MFS_MMR_MDR_like"/>
    <property type="match status" value="1"/>
</dbReference>
<feature type="transmembrane region" description="Helical" evidence="10">
    <location>
        <begin position="208"/>
        <end position="228"/>
    </location>
</feature>
<keyword evidence="4" id="KW-1003">Cell membrane</keyword>
<keyword evidence="8" id="KW-0046">Antibiotic resistance</keyword>
<feature type="transmembrane region" description="Helical" evidence="10">
    <location>
        <begin position="114"/>
        <end position="136"/>
    </location>
</feature>
<keyword evidence="6 10" id="KW-1133">Transmembrane helix</keyword>
<feature type="transmembrane region" description="Helical" evidence="10">
    <location>
        <begin position="89"/>
        <end position="108"/>
    </location>
</feature>
<feature type="transmembrane region" description="Helical" evidence="10">
    <location>
        <begin position="346"/>
        <end position="366"/>
    </location>
</feature>
<evidence type="ECO:0000256" key="7">
    <source>
        <dbReference type="ARBA" id="ARBA00023136"/>
    </source>
</evidence>
<evidence type="ECO:0000256" key="9">
    <source>
        <dbReference type="SAM" id="MobiDB-lite"/>
    </source>
</evidence>
<protein>
    <submittedName>
        <fullName evidence="12">DHA2 family efflux MFS transporter permease subunit</fullName>
    </submittedName>
</protein>
<evidence type="ECO:0000256" key="10">
    <source>
        <dbReference type="SAM" id="Phobius"/>
    </source>
</evidence>
<comment type="caution">
    <text evidence="12">The sequence shown here is derived from an EMBL/GenBank/DDBJ whole genome shotgun (WGS) entry which is preliminary data.</text>
</comment>
<comment type="subcellular location">
    <subcellularLocation>
        <location evidence="1">Cell membrane</location>
        <topology evidence="1">Multi-pass membrane protein</topology>
    </subcellularLocation>
</comment>
<sequence>MEVIGVTEVKTAEAPVTQRPWLVLAIMCVGFFMALLDGSIVNIAIPTLIDGLDASYDQVLWIIDGYMLVFSVLLITTGRLGDIYGYRRLFLIGITLFTVASALCGLSESPDWLLAARVLQGLGGALLFPQVISSILTIFPPRLRGRAFGLFGAIVGFAPIVGPVVGGFLLAHLSWRWIFFINVPIGIVTALLALRYVPVMRPGRSNSLDLTGVALATAGLTGIVFGLIEGERYDWGTITGPISIASVIIAGVVLLALFVLWQHRRRTDSLMPLALFNARNFSVGNGVGFIFQLGMIAIAFVLVLYLQTARGYSALETATVMLPNAILTAVGSTYAGRLSDKFGGKYVLMAGLAMLTVGLLVLVASTDAHSDAWSLLPGLIIIGIASGATFAPLQQATMDGVNPQLAGAASGVSNTTRQVGGVLGTAVLGALLSARINADLPEEAQEQAAQLPSELRDQFLAAADSAGNFSPPSVPSGLSVSEADLFRRLGDDAFATSFTDAMHVTFLVAAAVLIAATVLCGLFTTPPRAEPAQETTGEEDTRSTPED</sequence>
<feature type="domain" description="Major facilitator superfamily (MFS) profile" evidence="11">
    <location>
        <begin position="23"/>
        <end position="528"/>
    </location>
</feature>
<feature type="transmembrane region" description="Helical" evidence="10">
    <location>
        <begin position="504"/>
        <end position="524"/>
    </location>
</feature>
<dbReference type="Proteomes" id="UP001500707">
    <property type="component" value="Unassembled WGS sequence"/>
</dbReference>
<feature type="region of interest" description="Disordered" evidence="9">
    <location>
        <begin position="525"/>
        <end position="547"/>
    </location>
</feature>
<comment type="similarity">
    <text evidence="2">Belongs to the major facilitator superfamily. EmrB family.</text>
</comment>
<dbReference type="InterPro" id="IPR020846">
    <property type="entry name" value="MFS_dom"/>
</dbReference>
<evidence type="ECO:0000259" key="11">
    <source>
        <dbReference type="PROSITE" id="PS50850"/>
    </source>
</evidence>
<dbReference type="PROSITE" id="PS50850">
    <property type="entry name" value="MFS"/>
    <property type="match status" value="1"/>
</dbReference>
<keyword evidence="7 10" id="KW-0472">Membrane</keyword>
<feature type="transmembrane region" description="Helical" evidence="10">
    <location>
        <begin position="177"/>
        <end position="196"/>
    </location>
</feature>
<feature type="transmembrane region" description="Helical" evidence="10">
    <location>
        <begin position="282"/>
        <end position="306"/>
    </location>
</feature>
<dbReference type="Pfam" id="PF07690">
    <property type="entry name" value="MFS_1"/>
    <property type="match status" value="1"/>
</dbReference>
<evidence type="ECO:0000256" key="5">
    <source>
        <dbReference type="ARBA" id="ARBA00022692"/>
    </source>
</evidence>
<feature type="transmembrane region" description="Helical" evidence="10">
    <location>
        <begin position="372"/>
        <end position="393"/>
    </location>
</feature>
<organism evidence="12 13">
    <name type="scientific">Streptomyces osmaniensis</name>
    <dbReference type="NCBI Taxonomy" id="593134"/>
    <lineage>
        <taxon>Bacteria</taxon>
        <taxon>Bacillati</taxon>
        <taxon>Actinomycetota</taxon>
        <taxon>Actinomycetes</taxon>
        <taxon>Kitasatosporales</taxon>
        <taxon>Streptomycetaceae</taxon>
        <taxon>Streptomyces</taxon>
    </lineage>
</organism>
<dbReference type="InterPro" id="IPR011701">
    <property type="entry name" value="MFS"/>
</dbReference>
<dbReference type="PANTHER" id="PTHR42718">
    <property type="entry name" value="MAJOR FACILITATOR SUPERFAMILY MULTIDRUG TRANSPORTER MFSC"/>
    <property type="match status" value="1"/>
</dbReference>
<evidence type="ECO:0000256" key="1">
    <source>
        <dbReference type="ARBA" id="ARBA00004651"/>
    </source>
</evidence>
<evidence type="ECO:0000313" key="12">
    <source>
        <dbReference type="EMBL" id="GAA3534644.1"/>
    </source>
</evidence>
<feature type="transmembrane region" description="Helical" evidence="10">
    <location>
        <begin position="58"/>
        <end position="77"/>
    </location>
</feature>
<evidence type="ECO:0000256" key="8">
    <source>
        <dbReference type="ARBA" id="ARBA00023251"/>
    </source>
</evidence>
<feature type="transmembrane region" description="Helical" evidence="10">
    <location>
        <begin position="240"/>
        <end position="261"/>
    </location>
</feature>
<proteinExistence type="inferred from homology"/>
<dbReference type="InterPro" id="IPR036259">
    <property type="entry name" value="MFS_trans_sf"/>
</dbReference>
<evidence type="ECO:0000256" key="2">
    <source>
        <dbReference type="ARBA" id="ARBA00008537"/>
    </source>
</evidence>